<protein>
    <submittedName>
        <fullName evidence="3">Bacteriocin immunity protein</fullName>
    </submittedName>
    <submittedName>
        <fullName evidence="4">Colicin-E7 immunity protein</fullName>
    </submittedName>
</protein>
<dbReference type="Pfam" id="PF01320">
    <property type="entry name" value="Colicin_Pyocin"/>
    <property type="match status" value="1"/>
</dbReference>
<comment type="similarity">
    <text evidence="1">Belongs to the colicins ColE2/ColE8/ColE9 and pyocins S1/S2 family.</text>
</comment>
<dbReference type="PRINTS" id="PR01299">
    <property type="entry name" value="PYOCIN"/>
</dbReference>
<dbReference type="GO" id="GO:0015643">
    <property type="term" value="F:toxic substance binding"/>
    <property type="evidence" value="ECO:0007669"/>
    <property type="project" value="InterPro"/>
</dbReference>
<dbReference type="SUPFAM" id="SSF47345">
    <property type="entry name" value="Colicin E immunity proteins"/>
    <property type="match status" value="1"/>
</dbReference>
<dbReference type="InterPro" id="IPR000290">
    <property type="entry name" value="Colicin_pyocin"/>
</dbReference>
<dbReference type="EMBL" id="CABVHX010000033">
    <property type="protein sequence ID" value="VVO34357.1"/>
    <property type="molecule type" value="Genomic_DNA"/>
</dbReference>
<evidence type="ECO:0000256" key="2">
    <source>
        <dbReference type="ARBA" id="ARBA00023025"/>
    </source>
</evidence>
<dbReference type="GO" id="GO:0030153">
    <property type="term" value="P:bacteriocin immunity"/>
    <property type="evidence" value="ECO:0007669"/>
    <property type="project" value="UniProtKB-KW"/>
</dbReference>
<evidence type="ECO:0000313" key="5">
    <source>
        <dbReference type="Proteomes" id="UP000285378"/>
    </source>
</evidence>
<dbReference type="AlphaFoldDB" id="A0A423MI03"/>
<keyword evidence="2" id="KW-0079">Bacteriocin immunity</keyword>
<dbReference type="RefSeq" id="WP_123449295.1">
    <property type="nucleotide sequence ID" value="NZ_CABVHX010000033.1"/>
</dbReference>
<dbReference type="InterPro" id="IPR035900">
    <property type="entry name" value="Colicin_E_sf"/>
</dbReference>
<dbReference type="Proteomes" id="UP000285378">
    <property type="component" value="Unassembled WGS sequence"/>
</dbReference>
<proteinExistence type="inferred from homology"/>
<organism evidence="3 5">
    <name type="scientific">Pseudomonas fluorescens</name>
    <dbReference type="NCBI Taxonomy" id="294"/>
    <lineage>
        <taxon>Bacteria</taxon>
        <taxon>Pseudomonadati</taxon>
        <taxon>Pseudomonadota</taxon>
        <taxon>Gammaproteobacteria</taxon>
        <taxon>Pseudomonadales</taxon>
        <taxon>Pseudomonadaceae</taxon>
        <taxon>Pseudomonas</taxon>
    </lineage>
</organism>
<gene>
    <name evidence="4" type="primary">imm_1</name>
    <name evidence="3" type="ORF">BK670_07415</name>
    <name evidence="4" type="ORF">PS718_05244</name>
</gene>
<dbReference type="EMBL" id="MOBX01000004">
    <property type="protein sequence ID" value="RON83894.1"/>
    <property type="molecule type" value="Genomic_DNA"/>
</dbReference>
<name>A0A423MI03_PSEFL</name>
<evidence type="ECO:0000256" key="1">
    <source>
        <dbReference type="ARBA" id="ARBA00009346"/>
    </source>
</evidence>
<evidence type="ECO:0000313" key="6">
    <source>
        <dbReference type="Proteomes" id="UP000325375"/>
    </source>
</evidence>
<evidence type="ECO:0000313" key="4">
    <source>
        <dbReference type="EMBL" id="VVO34357.1"/>
    </source>
</evidence>
<evidence type="ECO:0000313" key="3">
    <source>
        <dbReference type="EMBL" id="RON83894.1"/>
    </source>
</evidence>
<sequence length="85" mass="9496">MANKITDYTEVQFISLLQEIFTSNGDGTPEMVLADLLDKFCELAEHPAGTDLIYWPEDDADCTPEGITETVKKWRASKGLPGFKQ</sequence>
<accession>A0A423MI03</accession>
<dbReference type="OrthoDB" id="6810874at2"/>
<dbReference type="Proteomes" id="UP000325375">
    <property type="component" value="Unassembled WGS sequence"/>
</dbReference>
<reference evidence="4 6" key="2">
    <citation type="submission" date="2019-09" db="EMBL/GenBank/DDBJ databases">
        <authorList>
            <person name="Chandra G."/>
            <person name="Truman W A."/>
        </authorList>
    </citation>
    <scope>NUCLEOTIDE SEQUENCE [LARGE SCALE GENOMIC DNA]</scope>
    <source>
        <strain evidence="4">PS718</strain>
    </source>
</reference>
<reference evidence="3 5" key="1">
    <citation type="submission" date="2016-10" db="EMBL/GenBank/DDBJ databases">
        <title>Comparative genome analysis of multiple Pseudomonas spp. focuses on biocontrol and plant growth promoting traits.</title>
        <authorList>
            <person name="Tao X.-Y."/>
            <person name="Taylor C.G."/>
        </authorList>
    </citation>
    <scope>NUCLEOTIDE SEQUENCE [LARGE SCALE GENOMIC DNA]</scope>
    <source>
        <strain evidence="3 5">28B5</strain>
    </source>
</reference>
<dbReference type="CDD" id="cd16363">
    <property type="entry name" value="Col_Im_like"/>
    <property type="match status" value="1"/>
</dbReference>
<dbReference type="Gene3D" id="1.10.1200.20">
    <property type="entry name" value="Colicin E immunity protein"/>
    <property type="match status" value="1"/>
</dbReference>